<evidence type="ECO:0000259" key="3">
    <source>
        <dbReference type="PROSITE" id="PS50213"/>
    </source>
</evidence>
<keyword evidence="2" id="KW-0732">Signal</keyword>
<dbReference type="PANTHER" id="PTHR10900:SF77">
    <property type="entry name" value="FI19380P1"/>
    <property type="match status" value="1"/>
</dbReference>
<dbReference type="PROSITE" id="PS50213">
    <property type="entry name" value="FAS1"/>
    <property type="match status" value="2"/>
</dbReference>
<dbReference type="Gene3D" id="2.30.180.10">
    <property type="entry name" value="FAS1 domain"/>
    <property type="match status" value="2"/>
</dbReference>
<sequence length="394" mass="41558">MLLSLAPLTVSLAALGFANAQTAPEELSSSLEGYDELSLFRSLLSAAPQALSTSLSGKTSNITVIVPTNDAITAYLNESKVSDVTELNIDDIETFFSYHVLVASLKASDFGDHTVVPTLLQGEEYNNRSAGPQLEQEFGSKATGQVLIATKRTDTSRRTKRQKLSGPTVDVRAGLAQDAEMTAVDGKWGPKNVNTFQIVNKVLIPPRTCSTTIRGQGDKLGALDSSLNKTELYPTLDTTPNVTCLAPSTEAFKKAGNPHQSLSKADLTGALLAHTLKQVTYTSFLEDGMVLGTYNDTTVTVHIKGDDIYFNNAKIIEPNVLTNNGLLHILDAVIGPEDETSSTSTATASKTSADSTSAPASTSTSDSSTKDNAASAFSISYPGAVALAAGLLIF</sequence>
<dbReference type="SMART" id="SM00554">
    <property type="entry name" value="FAS1"/>
    <property type="match status" value="2"/>
</dbReference>
<dbReference type="SUPFAM" id="SSF82153">
    <property type="entry name" value="FAS1 domain"/>
    <property type="match status" value="2"/>
</dbReference>
<protein>
    <recommendedName>
        <fullName evidence="3">FAS1 domain-containing protein</fullName>
    </recommendedName>
</protein>
<evidence type="ECO:0000256" key="1">
    <source>
        <dbReference type="SAM" id="MobiDB-lite"/>
    </source>
</evidence>
<dbReference type="OrthoDB" id="286301at2759"/>
<feature type="region of interest" description="Disordered" evidence="1">
    <location>
        <begin position="338"/>
        <end position="371"/>
    </location>
</feature>
<feature type="chain" id="PRO_5040270172" description="FAS1 domain-containing protein" evidence="2">
    <location>
        <begin position="21"/>
        <end position="394"/>
    </location>
</feature>
<evidence type="ECO:0000313" key="4">
    <source>
        <dbReference type="EMBL" id="KAF7554887.1"/>
    </source>
</evidence>
<dbReference type="PANTHER" id="PTHR10900">
    <property type="entry name" value="PERIOSTIN-RELATED"/>
    <property type="match status" value="1"/>
</dbReference>
<dbReference type="InterPro" id="IPR036378">
    <property type="entry name" value="FAS1_dom_sf"/>
</dbReference>
<proteinExistence type="predicted"/>
<organism evidence="4 5">
    <name type="scientific">Cylindrodendrum hubeiense</name>
    <dbReference type="NCBI Taxonomy" id="595255"/>
    <lineage>
        <taxon>Eukaryota</taxon>
        <taxon>Fungi</taxon>
        <taxon>Dikarya</taxon>
        <taxon>Ascomycota</taxon>
        <taxon>Pezizomycotina</taxon>
        <taxon>Sordariomycetes</taxon>
        <taxon>Hypocreomycetidae</taxon>
        <taxon>Hypocreales</taxon>
        <taxon>Nectriaceae</taxon>
        <taxon>Cylindrodendrum</taxon>
    </lineage>
</organism>
<feature type="compositionally biased region" description="Low complexity" evidence="1">
    <location>
        <begin position="341"/>
        <end position="371"/>
    </location>
</feature>
<feature type="signal peptide" evidence="2">
    <location>
        <begin position="1"/>
        <end position="20"/>
    </location>
</feature>
<evidence type="ECO:0000313" key="5">
    <source>
        <dbReference type="Proteomes" id="UP000722485"/>
    </source>
</evidence>
<dbReference type="Proteomes" id="UP000722485">
    <property type="component" value="Unassembled WGS sequence"/>
</dbReference>
<feature type="domain" description="FAS1" evidence="3">
    <location>
        <begin position="24"/>
        <end position="101"/>
    </location>
</feature>
<name>A0A9P5LKV8_9HYPO</name>
<evidence type="ECO:0000256" key="2">
    <source>
        <dbReference type="SAM" id="SignalP"/>
    </source>
</evidence>
<dbReference type="EMBL" id="JAANBB010000027">
    <property type="protein sequence ID" value="KAF7554887.1"/>
    <property type="molecule type" value="Genomic_DNA"/>
</dbReference>
<reference evidence="4" key="1">
    <citation type="submission" date="2020-03" db="EMBL/GenBank/DDBJ databases">
        <title>Draft Genome Sequence of Cylindrodendrum hubeiense.</title>
        <authorList>
            <person name="Buettner E."/>
            <person name="Kellner H."/>
        </authorList>
    </citation>
    <scope>NUCLEOTIDE SEQUENCE</scope>
    <source>
        <strain evidence="4">IHI 201604</strain>
    </source>
</reference>
<dbReference type="AlphaFoldDB" id="A0A9P5LKV8"/>
<dbReference type="InterPro" id="IPR050904">
    <property type="entry name" value="Adhesion/Biosynth-related"/>
</dbReference>
<dbReference type="Pfam" id="PF02469">
    <property type="entry name" value="Fasciclin"/>
    <property type="match status" value="2"/>
</dbReference>
<comment type="caution">
    <text evidence="4">The sequence shown here is derived from an EMBL/GenBank/DDBJ whole genome shotgun (WGS) entry which is preliminary data.</text>
</comment>
<feature type="domain" description="FAS1" evidence="3">
    <location>
        <begin position="207"/>
        <end position="334"/>
    </location>
</feature>
<keyword evidence="5" id="KW-1185">Reference proteome</keyword>
<accession>A0A9P5LKV8</accession>
<dbReference type="InterPro" id="IPR000782">
    <property type="entry name" value="FAS1_domain"/>
</dbReference>
<gene>
    <name evidence="4" type="ORF">G7Z17_g2625</name>
</gene>